<dbReference type="Proteomes" id="UP000774617">
    <property type="component" value="Unassembled WGS sequence"/>
</dbReference>
<keyword evidence="2" id="KW-1185">Reference proteome</keyword>
<evidence type="ECO:0000313" key="1">
    <source>
        <dbReference type="EMBL" id="KAH7063234.1"/>
    </source>
</evidence>
<organism evidence="1 2">
    <name type="scientific">Macrophomina phaseolina</name>
    <dbReference type="NCBI Taxonomy" id="35725"/>
    <lineage>
        <taxon>Eukaryota</taxon>
        <taxon>Fungi</taxon>
        <taxon>Dikarya</taxon>
        <taxon>Ascomycota</taxon>
        <taxon>Pezizomycotina</taxon>
        <taxon>Dothideomycetes</taxon>
        <taxon>Dothideomycetes incertae sedis</taxon>
        <taxon>Botryosphaeriales</taxon>
        <taxon>Botryosphaeriaceae</taxon>
        <taxon>Macrophomina</taxon>
    </lineage>
</organism>
<dbReference type="EMBL" id="JAGTJR010000002">
    <property type="protein sequence ID" value="KAH7063234.1"/>
    <property type="molecule type" value="Genomic_DNA"/>
</dbReference>
<sequence length="134" mass="15710">MTSSRIARGEAQRSQKRSIEGNYAYFSRENDGKQCLYRRPIKEHTWRKVLKRGEVFDAIGQAHFDTGHGGRSYLQRTYRQPPSQHLEDFDDKYVSPAFLSSIRKTSQAQNLTGPKLWRSLRSSRARSRMRTTRE</sequence>
<gene>
    <name evidence="1" type="ORF">B0J12DRAFT_694150</name>
</gene>
<comment type="caution">
    <text evidence="1">The sequence shown here is derived from an EMBL/GenBank/DDBJ whole genome shotgun (WGS) entry which is preliminary data.</text>
</comment>
<proteinExistence type="predicted"/>
<reference evidence="1 2" key="1">
    <citation type="journal article" date="2021" name="Nat. Commun.">
        <title>Genetic determinants of endophytism in the Arabidopsis root mycobiome.</title>
        <authorList>
            <person name="Mesny F."/>
            <person name="Miyauchi S."/>
            <person name="Thiergart T."/>
            <person name="Pickel B."/>
            <person name="Atanasova L."/>
            <person name="Karlsson M."/>
            <person name="Huettel B."/>
            <person name="Barry K.W."/>
            <person name="Haridas S."/>
            <person name="Chen C."/>
            <person name="Bauer D."/>
            <person name="Andreopoulos W."/>
            <person name="Pangilinan J."/>
            <person name="LaButti K."/>
            <person name="Riley R."/>
            <person name="Lipzen A."/>
            <person name="Clum A."/>
            <person name="Drula E."/>
            <person name="Henrissat B."/>
            <person name="Kohler A."/>
            <person name="Grigoriev I.V."/>
            <person name="Martin F.M."/>
            <person name="Hacquard S."/>
        </authorList>
    </citation>
    <scope>NUCLEOTIDE SEQUENCE [LARGE SCALE GENOMIC DNA]</scope>
    <source>
        <strain evidence="1 2">MPI-SDFR-AT-0080</strain>
    </source>
</reference>
<name>A0ABQ8GRW0_9PEZI</name>
<protein>
    <submittedName>
        <fullName evidence="1">Uncharacterized protein</fullName>
    </submittedName>
</protein>
<accession>A0ABQ8GRW0</accession>
<evidence type="ECO:0000313" key="2">
    <source>
        <dbReference type="Proteomes" id="UP000774617"/>
    </source>
</evidence>